<dbReference type="InterPro" id="IPR029026">
    <property type="entry name" value="tRNA_m1G_MTases_N"/>
</dbReference>
<keyword evidence="1 5" id="KW-0963">Cytoplasm</keyword>
<keyword evidence="2 5" id="KW-0489">Methyltransferase</keyword>
<comment type="subunit">
    <text evidence="5">Homodimer.</text>
</comment>
<comment type="subcellular location">
    <subcellularLocation>
        <location evidence="5">Cytoplasm</location>
    </subcellularLocation>
</comment>
<keyword evidence="3 5" id="KW-0808">Transferase</keyword>
<feature type="binding site" evidence="5">
    <location>
        <position position="114"/>
    </location>
    <ligand>
        <name>S-adenosyl-L-methionine</name>
        <dbReference type="ChEBI" id="CHEBI:59789"/>
    </ligand>
</feature>
<evidence type="ECO:0000313" key="7">
    <source>
        <dbReference type="Proteomes" id="UP000016887"/>
    </source>
</evidence>
<dbReference type="Gene3D" id="3.40.1280.10">
    <property type="match status" value="1"/>
</dbReference>
<dbReference type="InterPro" id="IPR029028">
    <property type="entry name" value="Alpha/beta_knot_MTases"/>
</dbReference>
<dbReference type="HAMAP" id="MF_00587">
    <property type="entry name" value="tRNA_methyltr_TrmY"/>
    <property type="match status" value="1"/>
</dbReference>
<keyword evidence="4 5" id="KW-0949">S-adenosyl-L-methionine</keyword>
<dbReference type="OrthoDB" id="27492at2157"/>
<comment type="function">
    <text evidence="5">Specifically catalyzes the N1-methylation of pseudouridine at position 54 (Psi54) in tRNAs.</text>
</comment>
<gene>
    <name evidence="5" type="primary">trmY</name>
    <name evidence="6" type="ORF">ACAM_0562</name>
</gene>
<reference evidence="6 7" key="1">
    <citation type="journal article" date="2013" name="Appl. Environ. Microbiol.">
        <title>Variation of the Virus-Related Elements within Syntenic Genomes of the Hyperthermophilic Archaeon Aeropyrum.</title>
        <authorList>
            <person name="Daifuku T."/>
            <person name="Yoshida T."/>
            <person name="Kitamura T."/>
            <person name="Kawaichi S."/>
            <person name="Inoue T."/>
            <person name="Nomura K."/>
            <person name="Yoshida Y."/>
            <person name="Kuno S."/>
            <person name="Sako Y."/>
        </authorList>
    </citation>
    <scope>NUCLEOTIDE SEQUENCE [LARGE SCALE GENOMIC DNA]</scope>
    <source>
        <strain evidence="6 7">SY1</strain>
    </source>
</reference>
<evidence type="ECO:0000256" key="1">
    <source>
        <dbReference type="ARBA" id="ARBA00022490"/>
    </source>
</evidence>
<dbReference type="Proteomes" id="UP000016887">
    <property type="component" value="Chromosome"/>
</dbReference>
<dbReference type="InterPro" id="IPR007158">
    <property type="entry name" value="TrmY"/>
</dbReference>
<dbReference type="STRING" id="1198449.ACAM_0562"/>
<evidence type="ECO:0000256" key="3">
    <source>
        <dbReference type="ARBA" id="ARBA00022679"/>
    </source>
</evidence>
<keyword evidence="7" id="KW-1185">Reference proteome</keyword>
<dbReference type="GO" id="GO:0008175">
    <property type="term" value="F:tRNA methyltransferase activity"/>
    <property type="evidence" value="ECO:0007669"/>
    <property type="project" value="UniProtKB-UniRule"/>
</dbReference>
<evidence type="ECO:0000256" key="4">
    <source>
        <dbReference type="ARBA" id="ARBA00022691"/>
    </source>
</evidence>
<dbReference type="RefSeq" id="WP_022541306.1">
    <property type="nucleotide sequence ID" value="NC_022521.1"/>
</dbReference>
<dbReference type="Pfam" id="PF04013">
    <property type="entry name" value="Methyltrn_RNA_2"/>
    <property type="match status" value="1"/>
</dbReference>
<evidence type="ECO:0000313" key="6">
    <source>
        <dbReference type="EMBL" id="BAN90031.1"/>
    </source>
</evidence>
<keyword evidence="5" id="KW-0819">tRNA processing</keyword>
<protein>
    <recommendedName>
        <fullName evidence="5">tRNA (pseudouridine(54)-N(1))-methyltransferase</fullName>
        <ecNumber evidence="5">2.1.1.257</ecNumber>
    </recommendedName>
</protein>
<dbReference type="GO" id="GO:0008757">
    <property type="term" value="F:S-adenosylmethionine-dependent methyltransferase activity"/>
    <property type="evidence" value="ECO:0007669"/>
    <property type="project" value="UniProtKB-UniRule"/>
</dbReference>
<dbReference type="AlphaFoldDB" id="U3TC69"/>
<sequence>MSLYVVISPTARADGIYPIRGYAGPSGRLDVVARAYLAVLESNAVLAALLMSGALSPRLLIAPASCRDRVRSERSFMVEASRALRGRPSCFIVEDGGVEALIFTLKKFKPRILLSERGRDVSLHLDEVCSSTPAFIAGSHVDPPRELLERLERSLGGFIRVSVGPLSLHTDHVFLLLSALRAHSSPT</sequence>
<name>U3TC69_9CREN</name>
<evidence type="ECO:0000256" key="2">
    <source>
        <dbReference type="ARBA" id="ARBA00022603"/>
    </source>
</evidence>
<feature type="binding site" evidence="5">
    <location>
        <position position="138"/>
    </location>
    <ligand>
        <name>S-adenosyl-L-methionine</name>
        <dbReference type="ChEBI" id="CHEBI:59789"/>
    </ligand>
</feature>
<dbReference type="GO" id="GO:0005737">
    <property type="term" value="C:cytoplasm"/>
    <property type="evidence" value="ECO:0007669"/>
    <property type="project" value="UniProtKB-SubCell"/>
</dbReference>
<dbReference type="GeneID" id="17110007"/>
<evidence type="ECO:0000256" key="5">
    <source>
        <dbReference type="HAMAP-Rule" id="MF_00587"/>
    </source>
</evidence>
<dbReference type="SUPFAM" id="SSF75217">
    <property type="entry name" value="alpha/beta knot"/>
    <property type="match status" value="1"/>
</dbReference>
<dbReference type="eggNOG" id="arCOG01239">
    <property type="taxonomic scope" value="Archaea"/>
</dbReference>
<dbReference type="EMBL" id="AP012489">
    <property type="protein sequence ID" value="BAN90031.1"/>
    <property type="molecule type" value="Genomic_DNA"/>
</dbReference>
<comment type="similarity">
    <text evidence="5">Belongs to the methyltransferase superfamily. TrmY family.</text>
</comment>
<dbReference type="KEGG" id="acj:ACAM_0562"/>
<comment type="caution">
    <text evidence="5">Lacks conserved residue(s) required for the propagation of feature annotation.</text>
</comment>
<dbReference type="GO" id="GO:0030488">
    <property type="term" value="P:tRNA methylation"/>
    <property type="evidence" value="ECO:0007669"/>
    <property type="project" value="UniProtKB-UniRule"/>
</dbReference>
<organism evidence="6 7">
    <name type="scientific">Aeropyrum camini SY1 = JCM 12091</name>
    <dbReference type="NCBI Taxonomy" id="1198449"/>
    <lineage>
        <taxon>Archaea</taxon>
        <taxon>Thermoproteota</taxon>
        <taxon>Thermoprotei</taxon>
        <taxon>Desulfurococcales</taxon>
        <taxon>Desulfurococcaceae</taxon>
        <taxon>Aeropyrum</taxon>
    </lineage>
</organism>
<accession>U3TC69</accession>
<dbReference type="EC" id="2.1.1.257" evidence="5"/>
<proteinExistence type="inferred from homology"/>
<comment type="catalytic activity">
    <reaction evidence="5">
        <text>pseudouridine(54) in tRNA + S-adenosyl-L-methionine = N(1)-methylpseudouridine(54) in tRNA + S-adenosyl-L-homocysteine + H(+)</text>
        <dbReference type="Rhea" id="RHEA:55292"/>
        <dbReference type="Rhea" id="RHEA-COMP:14140"/>
        <dbReference type="Rhea" id="RHEA-COMP:14141"/>
        <dbReference type="ChEBI" id="CHEBI:15378"/>
        <dbReference type="ChEBI" id="CHEBI:57856"/>
        <dbReference type="ChEBI" id="CHEBI:59789"/>
        <dbReference type="ChEBI" id="CHEBI:65314"/>
        <dbReference type="ChEBI" id="CHEBI:74890"/>
        <dbReference type="EC" id="2.1.1.257"/>
    </reaction>
</comment>